<keyword evidence="2" id="KW-1185">Reference proteome</keyword>
<sequence>MEINIENIEELVNNAVEYGISSKEAGMLSIQLKQANEQTKEVFHQALNTKFEQISEEINKLTSLVNA</sequence>
<reference evidence="2" key="1">
    <citation type="submission" date="2016-10" db="EMBL/GenBank/DDBJ databases">
        <authorList>
            <person name="Varghese N."/>
            <person name="Submissions S."/>
        </authorList>
    </citation>
    <scope>NUCLEOTIDE SEQUENCE [LARGE SCALE GENOMIC DNA]</scope>
    <source>
        <strain>GEY</strain>
        <strain evidence="2">DSM 9560</strain>
    </source>
</reference>
<accession>A0A1I2H6C2</accession>
<organism evidence="1 2">
    <name type="scientific">Thermoflexibacter ruber</name>
    <dbReference type="NCBI Taxonomy" id="1003"/>
    <lineage>
        <taxon>Bacteria</taxon>
        <taxon>Pseudomonadati</taxon>
        <taxon>Bacteroidota</taxon>
        <taxon>Cytophagia</taxon>
        <taxon>Cytophagales</taxon>
        <taxon>Thermoflexibacteraceae</taxon>
        <taxon>Thermoflexibacter</taxon>
    </lineage>
</organism>
<evidence type="ECO:0000313" key="1">
    <source>
        <dbReference type="EMBL" id="SFF24181.1"/>
    </source>
</evidence>
<name>A0A1I2H6C2_9BACT</name>
<evidence type="ECO:0000313" key="2">
    <source>
        <dbReference type="Proteomes" id="UP000199513"/>
    </source>
</evidence>
<dbReference type="EMBL" id="FONY01000021">
    <property type="protein sequence ID" value="SFF24181.1"/>
    <property type="molecule type" value="Genomic_DNA"/>
</dbReference>
<proteinExistence type="predicted"/>
<dbReference type="AlphaFoldDB" id="A0A1I2H6C2"/>
<dbReference type="RefSeq" id="WP_091545910.1">
    <property type="nucleotide sequence ID" value="NZ_FONY01000021.1"/>
</dbReference>
<protein>
    <submittedName>
        <fullName evidence="1">Uncharacterized protein</fullName>
    </submittedName>
</protein>
<gene>
    <name evidence="1" type="ORF">SAMN04488541_102178</name>
</gene>
<dbReference type="Proteomes" id="UP000199513">
    <property type="component" value="Unassembled WGS sequence"/>
</dbReference>